<dbReference type="Pfam" id="PF02373">
    <property type="entry name" value="JmjC"/>
    <property type="match status" value="1"/>
</dbReference>
<dbReference type="SUPFAM" id="SSF57903">
    <property type="entry name" value="FYVE/PHD zinc finger"/>
    <property type="match status" value="1"/>
</dbReference>
<dbReference type="CDD" id="cd16100">
    <property type="entry name" value="ARID"/>
    <property type="match status" value="1"/>
</dbReference>
<keyword evidence="5" id="KW-0479">Metal-binding</keyword>
<dbReference type="SMART" id="SM00558">
    <property type="entry name" value="JmjC"/>
    <property type="match status" value="1"/>
</dbReference>
<dbReference type="PANTHER" id="PTHR10694">
    <property type="entry name" value="LYSINE-SPECIFIC DEMETHYLASE"/>
    <property type="match status" value="1"/>
</dbReference>
<dbReference type="GO" id="GO:0000785">
    <property type="term" value="C:chromatin"/>
    <property type="evidence" value="ECO:0007669"/>
    <property type="project" value="TreeGrafter"/>
</dbReference>
<comment type="catalytic activity">
    <reaction evidence="13">
        <text>N(6),N(6),N(6)-trimethyl-L-lysyl(4)-[histone H3] + 3 2-oxoglutarate + 3 O2 = L-lysyl(4)-[histone H3] + 3 formaldehyde + 3 succinate + 3 CO2</text>
        <dbReference type="Rhea" id="RHEA:60208"/>
        <dbReference type="Rhea" id="RHEA-COMP:15537"/>
        <dbReference type="Rhea" id="RHEA-COMP:15547"/>
        <dbReference type="ChEBI" id="CHEBI:15379"/>
        <dbReference type="ChEBI" id="CHEBI:16526"/>
        <dbReference type="ChEBI" id="CHEBI:16810"/>
        <dbReference type="ChEBI" id="CHEBI:16842"/>
        <dbReference type="ChEBI" id="CHEBI:29969"/>
        <dbReference type="ChEBI" id="CHEBI:30031"/>
        <dbReference type="ChEBI" id="CHEBI:61961"/>
        <dbReference type="EC" id="1.14.11.67"/>
    </reaction>
</comment>
<dbReference type="SMART" id="SM00501">
    <property type="entry name" value="BRIGHT"/>
    <property type="match status" value="1"/>
</dbReference>
<dbReference type="InterPro" id="IPR036431">
    <property type="entry name" value="ARID_dom_sf"/>
</dbReference>
<evidence type="ECO:0000256" key="3">
    <source>
        <dbReference type="ARBA" id="ARBA00006801"/>
    </source>
</evidence>
<protein>
    <recommendedName>
        <fullName evidence="4">[histone H3]-trimethyl-L-lysine(4) demethylase</fullName>
        <ecNumber evidence="4">1.14.11.67</ecNumber>
    </recommendedName>
</protein>
<dbReference type="InterPro" id="IPR011011">
    <property type="entry name" value="Znf_FYVE_PHD"/>
</dbReference>
<keyword evidence="8" id="KW-0156">Chromatin regulator</keyword>
<dbReference type="Pfam" id="PF02375">
    <property type="entry name" value="JmjN"/>
    <property type="match status" value="1"/>
</dbReference>
<dbReference type="Pfam" id="PF21323">
    <property type="entry name" value="KDM5_C-hel"/>
    <property type="match status" value="1"/>
</dbReference>
<evidence type="ECO:0000256" key="2">
    <source>
        <dbReference type="ARBA" id="ARBA00004123"/>
    </source>
</evidence>
<feature type="domain" description="JmjN" evidence="18">
    <location>
        <begin position="47"/>
        <end position="88"/>
    </location>
</feature>
<keyword evidence="20" id="KW-0489">Methyltransferase</keyword>
<dbReference type="SMART" id="SM00249">
    <property type="entry name" value="PHD"/>
    <property type="match status" value="1"/>
</dbReference>
<feature type="region of interest" description="Disordered" evidence="15">
    <location>
        <begin position="206"/>
        <end position="226"/>
    </location>
</feature>
<dbReference type="OrthoDB" id="1678912at2759"/>
<dbReference type="GO" id="GO:0032259">
    <property type="term" value="P:methylation"/>
    <property type="evidence" value="ECO:0007669"/>
    <property type="project" value="UniProtKB-KW"/>
</dbReference>
<evidence type="ECO:0000259" key="16">
    <source>
        <dbReference type="PROSITE" id="PS50016"/>
    </source>
</evidence>
<dbReference type="InterPro" id="IPR048615">
    <property type="entry name" value="KDM5_C-hel"/>
</dbReference>
<evidence type="ECO:0000256" key="9">
    <source>
        <dbReference type="ARBA" id="ARBA00022964"/>
    </source>
</evidence>
<dbReference type="InterPro" id="IPR019787">
    <property type="entry name" value="Znf_PHD-finger"/>
</dbReference>
<feature type="domain" description="PHD-type" evidence="16">
    <location>
        <begin position="279"/>
        <end position="331"/>
    </location>
</feature>
<dbReference type="SMART" id="SM01014">
    <property type="entry name" value="ARID"/>
    <property type="match status" value="1"/>
</dbReference>
<evidence type="ECO:0000256" key="4">
    <source>
        <dbReference type="ARBA" id="ARBA00012902"/>
    </source>
</evidence>
<gene>
    <name evidence="20" type="ORF">EgrG_000332200</name>
</gene>
<dbReference type="SMART" id="SM00545">
    <property type="entry name" value="JmjN"/>
    <property type="match status" value="1"/>
</dbReference>
<keyword evidence="7" id="KW-0862">Zinc</keyword>
<dbReference type="PANTHER" id="PTHR10694:SF33">
    <property type="entry name" value="LYSINE-SPECIFIC DEMETHYLASE 5"/>
    <property type="match status" value="1"/>
</dbReference>
<evidence type="ECO:0000313" key="21">
    <source>
        <dbReference type="Proteomes" id="UP000492820"/>
    </source>
</evidence>
<proteinExistence type="inferred from homology"/>
<reference evidence="20" key="2">
    <citation type="submission" date="2014-06" db="EMBL/GenBank/DDBJ databases">
        <authorList>
            <person name="Aslett M."/>
        </authorList>
    </citation>
    <scope>NUCLEOTIDE SEQUENCE</scope>
</reference>
<keyword evidence="9" id="KW-0223">Dioxygenase</keyword>
<dbReference type="GO" id="GO:0008168">
    <property type="term" value="F:methyltransferase activity"/>
    <property type="evidence" value="ECO:0007669"/>
    <property type="project" value="UniProtKB-KW"/>
</dbReference>
<dbReference type="InterPro" id="IPR001965">
    <property type="entry name" value="Znf_PHD"/>
</dbReference>
<dbReference type="GO" id="GO:0034647">
    <property type="term" value="F:histone H3K4me/H3K4me2/H3K4me3 demethylase activity"/>
    <property type="evidence" value="ECO:0007669"/>
    <property type="project" value="UniProtKB-EC"/>
</dbReference>
<evidence type="ECO:0000256" key="1">
    <source>
        <dbReference type="ARBA" id="ARBA00001954"/>
    </source>
</evidence>
<dbReference type="InterPro" id="IPR003347">
    <property type="entry name" value="JmjC_dom"/>
</dbReference>
<dbReference type="GO" id="GO:0008270">
    <property type="term" value="F:zinc ion binding"/>
    <property type="evidence" value="ECO:0007669"/>
    <property type="project" value="UniProtKB-KW"/>
</dbReference>
<evidence type="ECO:0000259" key="19">
    <source>
        <dbReference type="PROSITE" id="PS51184"/>
    </source>
</evidence>
<keyword evidence="11" id="KW-0408">Iron</keyword>
<evidence type="ECO:0000256" key="10">
    <source>
        <dbReference type="ARBA" id="ARBA00023002"/>
    </source>
</evidence>
<evidence type="ECO:0000256" key="8">
    <source>
        <dbReference type="ARBA" id="ARBA00022853"/>
    </source>
</evidence>
<reference evidence="22" key="3">
    <citation type="submission" date="2020-10" db="UniProtKB">
        <authorList>
            <consortium name="WormBaseParasite"/>
        </authorList>
    </citation>
    <scope>IDENTIFICATION</scope>
</reference>
<evidence type="ECO:0000259" key="18">
    <source>
        <dbReference type="PROSITE" id="PS51183"/>
    </source>
</evidence>
<dbReference type="Pfam" id="PF00628">
    <property type="entry name" value="PHD"/>
    <property type="match status" value="1"/>
</dbReference>
<feature type="domain" description="JmjC" evidence="19">
    <location>
        <begin position="434"/>
        <end position="600"/>
    </location>
</feature>
<evidence type="ECO:0000256" key="13">
    <source>
        <dbReference type="ARBA" id="ARBA00048734"/>
    </source>
</evidence>
<keyword evidence="12" id="KW-0539">Nucleus</keyword>
<dbReference type="GO" id="GO:0005634">
    <property type="term" value="C:nucleus"/>
    <property type="evidence" value="ECO:0007669"/>
    <property type="project" value="UniProtKB-SubCell"/>
</dbReference>
<dbReference type="InterPro" id="IPR001606">
    <property type="entry name" value="ARID_dom"/>
</dbReference>
<dbReference type="PROSITE" id="PS01359">
    <property type="entry name" value="ZF_PHD_1"/>
    <property type="match status" value="1"/>
</dbReference>
<keyword evidence="20" id="KW-0808">Transferase</keyword>
<dbReference type="WBParaSite" id="EgrG_000332200">
    <property type="protein sequence ID" value="EgrG_000332200"/>
    <property type="gene ID" value="EgrG_000332200"/>
</dbReference>
<comment type="similarity">
    <text evidence="3">Belongs to the JARID1 histone demethylase family.</text>
</comment>
<feature type="domain" description="ARID" evidence="17">
    <location>
        <begin position="112"/>
        <end position="202"/>
    </location>
</feature>
<organism evidence="20">
    <name type="scientific">Echinococcus granulosus</name>
    <name type="common">Hydatid tapeworm</name>
    <dbReference type="NCBI Taxonomy" id="6210"/>
    <lineage>
        <taxon>Eukaryota</taxon>
        <taxon>Metazoa</taxon>
        <taxon>Spiralia</taxon>
        <taxon>Lophotrochozoa</taxon>
        <taxon>Platyhelminthes</taxon>
        <taxon>Cestoda</taxon>
        <taxon>Eucestoda</taxon>
        <taxon>Cyclophyllidea</taxon>
        <taxon>Taeniidae</taxon>
        <taxon>Echinococcus</taxon>
        <taxon>Echinococcus granulosus group</taxon>
    </lineage>
</organism>
<dbReference type="PROSITE" id="PS51011">
    <property type="entry name" value="ARID"/>
    <property type="match status" value="1"/>
</dbReference>
<dbReference type="PROSITE" id="PS51183">
    <property type="entry name" value="JMJN"/>
    <property type="match status" value="1"/>
</dbReference>
<comment type="cofactor">
    <cofactor evidence="1">
        <name>Fe(2+)</name>
        <dbReference type="ChEBI" id="CHEBI:29033"/>
    </cofactor>
</comment>
<dbReference type="InterPro" id="IPR004198">
    <property type="entry name" value="Znf_C5HC2"/>
</dbReference>
<evidence type="ECO:0000256" key="6">
    <source>
        <dbReference type="ARBA" id="ARBA00022771"/>
    </source>
</evidence>
<reference evidence="20 21" key="1">
    <citation type="journal article" date="2013" name="Nature">
        <title>The genomes of four tapeworm species reveal adaptations to parasitism.</title>
        <authorList>
            <person name="Tsai I.J."/>
            <person name="Zarowiecki M."/>
            <person name="Holroyd N."/>
            <person name="Garciarrubio A."/>
            <person name="Sanchez-Flores A."/>
            <person name="Brooks K.L."/>
            <person name="Tracey A."/>
            <person name="Bobes R.J."/>
            <person name="Fragoso G."/>
            <person name="Sciutto E."/>
            <person name="Aslett M."/>
            <person name="Beasley H."/>
            <person name="Bennett H.M."/>
            <person name="Cai J."/>
            <person name="Camicia F."/>
            <person name="Clark R."/>
            <person name="Cucher M."/>
            <person name="De Silva N."/>
            <person name="Day T.A."/>
            <person name="Deplazes P."/>
            <person name="Estrada K."/>
            <person name="Fernandez C."/>
            <person name="Holland P.W."/>
            <person name="Hou J."/>
            <person name="Hu S."/>
            <person name="Huckvale T."/>
            <person name="Hung S.S."/>
            <person name="Kamenetzky L."/>
            <person name="Keane J.A."/>
            <person name="Kiss F."/>
            <person name="Koziol U."/>
            <person name="Lambert O."/>
            <person name="Liu K."/>
            <person name="Luo X."/>
            <person name="Luo Y."/>
            <person name="Macchiaroli N."/>
            <person name="Nichol S."/>
            <person name="Paps J."/>
            <person name="Parkinson J."/>
            <person name="Pouchkina-Stantcheva N."/>
            <person name="Riddiford N."/>
            <person name="Rosenzvit M."/>
            <person name="Salinas G."/>
            <person name="Wasmuth J.D."/>
            <person name="Zamanian M."/>
            <person name="Zheng Y."/>
            <person name="Cai X."/>
            <person name="Soberon X."/>
            <person name="Olson P.D."/>
            <person name="Laclette J.P."/>
            <person name="Brehm K."/>
            <person name="Berriman M."/>
            <person name="Garciarrubio A."/>
            <person name="Bobes R.J."/>
            <person name="Fragoso G."/>
            <person name="Sanchez-Flores A."/>
            <person name="Estrada K."/>
            <person name="Cevallos M.A."/>
            <person name="Morett E."/>
            <person name="Gonzalez V."/>
            <person name="Portillo T."/>
            <person name="Ochoa-Leyva A."/>
            <person name="Jose M.V."/>
            <person name="Sciutto E."/>
            <person name="Landa A."/>
            <person name="Jimenez L."/>
            <person name="Valdes V."/>
            <person name="Carrero J.C."/>
            <person name="Larralde C."/>
            <person name="Morales-Montor J."/>
            <person name="Limon-Lason J."/>
            <person name="Soberon X."/>
            <person name="Laclette J.P."/>
        </authorList>
    </citation>
    <scope>NUCLEOTIDE SEQUENCE [LARGE SCALE GENOMIC DNA]</scope>
</reference>
<keyword evidence="10" id="KW-0560">Oxidoreductase</keyword>
<dbReference type="Gene3D" id="2.60.120.650">
    <property type="entry name" value="Cupin"/>
    <property type="match status" value="2"/>
</dbReference>
<dbReference type="SUPFAM" id="SSF46774">
    <property type="entry name" value="ARID-like"/>
    <property type="match status" value="1"/>
</dbReference>
<evidence type="ECO:0000256" key="11">
    <source>
        <dbReference type="ARBA" id="ARBA00023004"/>
    </source>
</evidence>
<dbReference type="GO" id="GO:0006355">
    <property type="term" value="P:regulation of DNA-templated transcription"/>
    <property type="evidence" value="ECO:0007669"/>
    <property type="project" value="TreeGrafter"/>
</dbReference>
<dbReference type="Gene3D" id="3.30.40.10">
    <property type="entry name" value="Zinc/RING finger domain, C3HC4 (zinc finger)"/>
    <property type="match status" value="1"/>
</dbReference>
<feature type="region of interest" description="Disordered" evidence="15">
    <location>
        <begin position="1126"/>
        <end position="1152"/>
    </location>
</feature>
<name>A0A068WX94_ECHGR</name>
<comment type="subcellular location">
    <subcellularLocation>
        <location evidence="2">Nucleus</location>
    </subcellularLocation>
</comment>
<evidence type="ECO:0000256" key="14">
    <source>
        <dbReference type="PROSITE-ProRule" id="PRU00146"/>
    </source>
</evidence>
<evidence type="ECO:0000256" key="5">
    <source>
        <dbReference type="ARBA" id="ARBA00022723"/>
    </source>
</evidence>
<dbReference type="InterPro" id="IPR003349">
    <property type="entry name" value="JmjN"/>
</dbReference>
<dbReference type="Proteomes" id="UP000492820">
    <property type="component" value="Unassembled WGS sequence"/>
</dbReference>
<dbReference type="Pfam" id="PF01388">
    <property type="entry name" value="ARID"/>
    <property type="match status" value="1"/>
</dbReference>
<feature type="region of interest" description="Disordered" evidence="15">
    <location>
        <begin position="737"/>
        <end position="757"/>
    </location>
</feature>
<dbReference type="PROSITE" id="PS50016">
    <property type="entry name" value="ZF_PHD_2"/>
    <property type="match status" value="1"/>
</dbReference>
<evidence type="ECO:0000256" key="15">
    <source>
        <dbReference type="SAM" id="MobiDB-lite"/>
    </source>
</evidence>
<dbReference type="InterPro" id="IPR013083">
    <property type="entry name" value="Znf_RING/FYVE/PHD"/>
</dbReference>
<dbReference type="Pfam" id="PF02928">
    <property type="entry name" value="zf-C5HC2"/>
    <property type="match status" value="1"/>
</dbReference>
<dbReference type="EC" id="1.14.11.67" evidence="4"/>
<accession>A0A068WX94</accession>
<evidence type="ECO:0000313" key="20">
    <source>
        <dbReference type="EMBL" id="CDS24463.1"/>
    </source>
</evidence>
<evidence type="ECO:0000259" key="17">
    <source>
        <dbReference type="PROSITE" id="PS51011"/>
    </source>
</evidence>
<sequence length="1614" mass="179749">MGLLFPAPLLEGISRLIQPSLVYYCAFIPSLSSMCEATFKFTPPPEAPVFRPTLKEFEDPLLYLDKIRPIGIKTGICKIIPPKGWNPPFAVDVNSFRFTPRIQRLYELEAHSRLKLDFIGKLYQFFRLQGMEKLKIPNIGGKYLDIYWLQKHVINAGGYAKVNSAKLWPQMAERLGYPGGKFAMAMKTNYEKLLLKYELMITAHSTSGESGKRPADPGSVKSVPTKRTRLHAQEDDTKIDYTASKELKNLQFFGAGPKTVVPIGEIAVPAKAKQENSGEYLCRVCDMGNNEAFLLICSTSSCQACYHTYCLTPPLAGVPHYQWKCPECVRTICSRPMDSFGFPQSSKSYTLYEFGIRADAFKAKYFRREPSSVPCSEVEQEFWRILQEYTEDVVVEYGADVHASDQGSGFPTEIQLARAPHLFTSAEQRRQALVYAQSPWNLNNLPIYGNSVLRFIKGNVDGMKVPWCYVGMVFSTFCWHIEDHWSCSINFNHWGEPKTWYGVSSEDAELFERAMRKQAGELFDLSPDLLHHITTIMNPNLLQAEGVPIYRTDQHCGEFVVTFPRAYHAGFNQGFNFAEAVNVCPPAWLPVGRACVEHYAEMHRQCVFSNDELLFRLAEVIAGRREMVDCATYTEMAAERFRDRESASRTCFEAEDLRIIYEEFSTVVGREVRARRRLLPLCARAVQFRIDRMSEHAAGDEDEDDDERICAVCQTTLFFSAIACPCKAPDLTAEGSRPPRILGKKRGSAPAAPSCADGKPKHAFMVCLDHVESVCECCPLSQCTLYYTHSLDELEGMRDAVAARMDAYAAWRRTFTPFFIENSAPTPVPSTALPAPKVTLDVFERQLKDAYLFGYHTDQLYKRANSYLEGVKDLLRVCERASDFILGRNSLPSTTFEVVESEAVRSLRSQQQQQQKEVHLLEFQLKRHTGTSSTRGGGKTVTHILQRSIDLKNPREADFLSLLEAVELEEASAPIDLTRRSNPEGTAEGENEDEVLPSLANLRRLFHHCLPKWRAEVLAAVEEDAVQRDGLEHSPLSHLQSRLDLLVRQLRNEFPGWCDHSVEVKTVTLMEEVCRWISASGEGGGDIGGHWCSLPGLRQYLSRGEELVSRLTSASDIAANADANVDSGTLRNTGTRRHRGDGDGSADGSIANTSPLPTVTVACRPLLEQLKARINTAISAASQFFTQARSAFSVLVEKVEGLHLTEWGAKSSLSAVGQSLTNLARFGVHSVCEEAEKELTSLADETGLAQCLTTCLAGPTESDHQRCHLRGGATTAEGEEDLVSSTARLVFGWCAQVTNHFLANNGCSACPEKPKSWLYYLSDLIAVEKFILGNDYTKEGNSCATLPSELDQCRRNFNAFCNLHLKGLYNMAGCFVDNVDSPLPLDLFNLILEATVSSSIKNDTLLQLHQATFERDFEGFEHLLKTCFEAYSTKVRSTLANINVGDLCRVCRERLGFTATDVSPPDACPLCPLLPARRDVKLLTVADLTQSTETDTSDSSDHASQSLLRSVTSCTRFIENRYCTWLTEIDNFVSKSSETAGQFLSGQSNAFIDGLPDPLKTTASALCGKKVEAVAPANLLHNILLPLLIEGQTLSAVIKLPPACMQLLRGLLAF</sequence>
<dbReference type="EMBL" id="LK028606">
    <property type="protein sequence ID" value="CDS24463.1"/>
    <property type="molecule type" value="Genomic_DNA"/>
</dbReference>
<dbReference type="GO" id="GO:0003677">
    <property type="term" value="F:DNA binding"/>
    <property type="evidence" value="ECO:0007669"/>
    <property type="project" value="InterPro"/>
</dbReference>
<keyword evidence="6 14" id="KW-0863">Zinc-finger</keyword>
<evidence type="ECO:0000313" key="22">
    <source>
        <dbReference type="WBParaSite" id="EgrG_000332200"/>
    </source>
</evidence>
<dbReference type="InterPro" id="IPR019786">
    <property type="entry name" value="Zinc_finger_PHD-type_CS"/>
</dbReference>
<evidence type="ECO:0000256" key="7">
    <source>
        <dbReference type="ARBA" id="ARBA00022833"/>
    </source>
</evidence>
<dbReference type="PROSITE" id="PS51184">
    <property type="entry name" value="JMJC"/>
    <property type="match status" value="1"/>
</dbReference>
<dbReference type="SUPFAM" id="SSF51197">
    <property type="entry name" value="Clavaminate synthase-like"/>
    <property type="match status" value="1"/>
</dbReference>
<evidence type="ECO:0000256" key="12">
    <source>
        <dbReference type="ARBA" id="ARBA00023242"/>
    </source>
</evidence>